<evidence type="ECO:0000256" key="1">
    <source>
        <dbReference type="ARBA" id="ARBA00022679"/>
    </source>
</evidence>
<dbReference type="GO" id="GO:0044550">
    <property type="term" value="P:secondary metabolite biosynthetic process"/>
    <property type="evidence" value="ECO:0007669"/>
    <property type="project" value="TreeGrafter"/>
</dbReference>
<dbReference type="GO" id="GO:0006633">
    <property type="term" value="P:fatty acid biosynthetic process"/>
    <property type="evidence" value="ECO:0007669"/>
    <property type="project" value="TreeGrafter"/>
</dbReference>
<comment type="similarity">
    <text evidence="3">Belongs to the thiolase-like superfamily. Beta-ketoacyl-ACP synthases family.</text>
</comment>
<dbReference type="EMBL" id="AGUE01000144">
    <property type="protein sequence ID" value="EHK98537.1"/>
    <property type="molecule type" value="Genomic_DNA"/>
</dbReference>
<dbReference type="PROSITE" id="PS52004">
    <property type="entry name" value="KS3_2"/>
    <property type="match status" value="1"/>
</dbReference>
<dbReference type="AlphaFoldDB" id="H0ESE2"/>
<dbReference type="SUPFAM" id="SSF53901">
    <property type="entry name" value="Thiolase-like"/>
    <property type="match status" value="2"/>
</dbReference>
<protein>
    <submittedName>
        <fullName evidence="5">Putative Erythronolide synthase, modules 5 and 6</fullName>
    </submittedName>
</protein>
<dbReference type="OrthoDB" id="3559939at2759"/>
<dbReference type="InterPro" id="IPR014030">
    <property type="entry name" value="Ketoacyl_synth_N"/>
</dbReference>
<dbReference type="InParanoid" id="H0ESE2"/>
<name>H0ESE2_GLAL7</name>
<dbReference type="SMART" id="SM00825">
    <property type="entry name" value="PKS_KS"/>
    <property type="match status" value="1"/>
</dbReference>
<keyword evidence="2" id="KW-0511">Multifunctional enzyme</keyword>
<dbReference type="CDD" id="cd00833">
    <property type="entry name" value="PKS"/>
    <property type="match status" value="1"/>
</dbReference>
<dbReference type="GO" id="GO:0004312">
    <property type="term" value="F:fatty acid synthase activity"/>
    <property type="evidence" value="ECO:0007669"/>
    <property type="project" value="TreeGrafter"/>
</dbReference>
<evidence type="ECO:0000256" key="2">
    <source>
        <dbReference type="ARBA" id="ARBA00023268"/>
    </source>
</evidence>
<dbReference type="PANTHER" id="PTHR43775">
    <property type="entry name" value="FATTY ACID SYNTHASE"/>
    <property type="match status" value="1"/>
</dbReference>
<dbReference type="Pfam" id="PF16197">
    <property type="entry name" value="KAsynt_C_assoc"/>
    <property type="match status" value="1"/>
</dbReference>
<dbReference type="InterPro" id="IPR032821">
    <property type="entry name" value="PKS_assoc"/>
</dbReference>
<dbReference type="Gene3D" id="3.40.47.10">
    <property type="match status" value="2"/>
</dbReference>
<evidence type="ECO:0000313" key="5">
    <source>
        <dbReference type="EMBL" id="EHK98537.1"/>
    </source>
</evidence>
<feature type="domain" description="Ketosynthase family 3 (KS3)" evidence="4">
    <location>
        <begin position="3"/>
        <end position="291"/>
    </location>
</feature>
<dbReference type="InterPro" id="IPR050091">
    <property type="entry name" value="PKS_NRPS_Biosynth_Enz"/>
</dbReference>
<evidence type="ECO:0000259" key="4">
    <source>
        <dbReference type="PROSITE" id="PS52004"/>
    </source>
</evidence>
<gene>
    <name evidence="5" type="ORF">M7I_5622</name>
</gene>
<dbReference type="Pfam" id="PF00109">
    <property type="entry name" value="ketoacyl-synt"/>
    <property type="match status" value="1"/>
</dbReference>
<evidence type="ECO:0000313" key="6">
    <source>
        <dbReference type="Proteomes" id="UP000005446"/>
    </source>
</evidence>
<dbReference type="PANTHER" id="PTHR43775:SF49">
    <property type="entry name" value="SYNTHASE, PUTATIVE (JCVI)-RELATED"/>
    <property type="match status" value="1"/>
</dbReference>
<dbReference type="HOGENOM" id="CLU_937053_0_0_1"/>
<evidence type="ECO:0000256" key="3">
    <source>
        <dbReference type="RuleBase" id="RU003694"/>
    </source>
</evidence>
<reference evidence="5 6" key="1">
    <citation type="journal article" date="2012" name="Eukaryot. Cell">
        <title>Genome sequence of the fungus Glarea lozoyensis: the first genome sequence of a species from the Helotiaceae family.</title>
        <authorList>
            <person name="Youssar L."/>
            <person name="Gruening B.A."/>
            <person name="Erxleben A."/>
            <person name="Guenther S."/>
            <person name="Huettel W."/>
        </authorList>
    </citation>
    <scope>NUCLEOTIDE SEQUENCE [LARGE SCALE GENOMIC DNA]</scope>
    <source>
        <strain evidence="6">ATCC 74030 / MF5533</strain>
    </source>
</reference>
<dbReference type="InterPro" id="IPR014031">
    <property type="entry name" value="Ketoacyl_synth_C"/>
</dbReference>
<keyword evidence="6" id="KW-1185">Reference proteome</keyword>
<dbReference type="InterPro" id="IPR016039">
    <property type="entry name" value="Thiolase-like"/>
</dbReference>
<dbReference type="InterPro" id="IPR020841">
    <property type="entry name" value="PKS_Beta-ketoAc_synthase_dom"/>
</dbReference>
<keyword evidence="1 3" id="KW-0808">Transferase</keyword>
<dbReference type="Pfam" id="PF02801">
    <property type="entry name" value="Ketoacyl-synt_C"/>
    <property type="match status" value="1"/>
</dbReference>
<organism evidence="5 6">
    <name type="scientific">Glarea lozoyensis (strain ATCC 74030 / MF5533)</name>
    <dbReference type="NCBI Taxonomy" id="1104152"/>
    <lineage>
        <taxon>Eukaryota</taxon>
        <taxon>Fungi</taxon>
        <taxon>Dikarya</taxon>
        <taxon>Ascomycota</taxon>
        <taxon>Pezizomycotina</taxon>
        <taxon>Leotiomycetes</taxon>
        <taxon>Helotiales</taxon>
        <taxon>Helotiaceae</taxon>
        <taxon>Glarea</taxon>
    </lineage>
</organism>
<sequence>MAATPVAICGMGLRLPGRIKNDADMYKFLMEKRDARSIVPKSRYDIEKYYNEHSKKGTIISKYGYFLEDDLTHFDLSMISMTSVEASRLDPTQRVLLEVVRETFENSGEADFRGKNIGTFANGYGRAEGIACLYVKRLDEAIRDGNPVRAVIRASASNADGKTAALTVPNPVAHESFIRQAYENAGLSFRDTAMVECHGSGTFVGDSLEVSAGHSEGASAITSIIKAVVSLENTTILPNIKFTTPSPKIPWKTGKLQVPTEPLPWPEDRRERISVNSFGIGGSNVHVSIISKLEPTK</sequence>
<accession>H0ESE2</accession>
<proteinExistence type="inferred from homology"/>
<comment type="caution">
    <text evidence="5">The sequence shown here is derived from an EMBL/GenBank/DDBJ whole genome shotgun (WGS) entry which is preliminary data.</text>
</comment>
<dbReference type="Proteomes" id="UP000005446">
    <property type="component" value="Unassembled WGS sequence"/>
</dbReference>